<dbReference type="Proteomes" id="UP000824063">
    <property type="component" value="Unassembled WGS sequence"/>
</dbReference>
<gene>
    <name evidence="1" type="ORF">IAA20_02015</name>
</gene>
<organism evidence="1 2">
    <name type="scientific">Candidatus Enterococcus avicola</name>
    <dbReference type="NCBI Taxonomy" id="2838561"/>
    <lineage>
        <taxon>Bacteria</taxon>
        <taxon>Bacillati</taxon>
        <taxon>Bacillota</taxon>
        <taxon>Bacilli</taxon>
        <taxon>Lactobacillales</taxon>
        <taxon>Enterococcaceae</taxon>
        <taxon>Enterococcus</taxon>
    </lineage>
</organism>
<dbReference type="EMBL" id="DXBN01000049">
    <property type="protein sequence ID" value="HIZ52704.1"/>
    <property type="molecule type" value="Genomic_DNA"/>
</dbReference>
<sequence length="70" mass="8474">MTHCEKCGRKNQGELVKNRTKTTRRQMALFRNMLIYLELKRSRFLCRNCGHTFNRSHLHHSRINFRPTEA</sequence>
<dbReference type="AlphaFoldDB" id="A0A9D2F5S5"/>
<reference evidence="1" key="1">
    <citation type="journal article" date="2021" name="PeerJ">
        <title>Extensive microbial diversity within the chicken gut microbiome revealed by metagenomics and culture.</title>
        <authorList>
            <person name="Gilroy R."/>
            <person name="Ravi A."/>
            <person name="Getino M."/>
            <person name="Pursley I."/>
            <person name="Horton D.L."/>
            <person name="Alikhan N.F."/>
            <person name="Baker D."/>
            <person name="Gharbi K."/>
            <person name="Hall N."/>
            <person name="Watson M."/>
            <person name="Adriaenssens E.M."/>
            <person name="Foster-Nyarko E."/>
            <person name="Jarju S."/>
            <person name="Secka A."/>
            <person name="Antonio M."/>
            <person name="Oren A."/>
            <person name="Chaudhuri R.R."/>
            <person name="La Ragione R."/>
            <person name="Hildebrand F."/>
            <person name="Pallen M.J."/>
        </authorList>
    </citation>
    <scope>NUCLEOTIDE SEQUENCE</scope>
    <source>
        <strain evidence="1">CHK172-16539</strain>
    </source>
</reference>
<comment type="caution">
    <text evidence="1">The sequence shown here is derived from an EMBL/GenBank/DDBJ whole genome shotgun (WGS) entry which is preliminary data.</text>
</comment>
<protein>
    <submittedName>
        <fullName evidence="1">Transposase family protein</fullName>
    </submittedName>
</protein>
<accession>A0A9D2F5S5</accession>
<name>A0A9D2F5S5_9ENTE</name>
<evidence type="ECO:0000313" key="2">
    <source>
        <dbReference type="Proteomes" id="UP000824063"/>
    </source>
</evidence>
<reference evidence="1" key="2">
    <citation type="submission" date="2021-04" db="EMBL/GenBank/DDBJ databases">
        <authorList>
            <person name="Gilroy R."/>
        </authorList>
    </citation>
    <scope>NUCLEOTIDE SEQUENCE</scope>
    <source>
        <strain evidence="1">CHK172-16539</strain>
    </source>
</reference>
<proteinExistence type="predicted"/>
<evidence type="ECO:0000313" key="1">
    <source>
        <dbReference type="EMBL" id="HIZ52704.1"/>
    </source>
</evidence>